<dbReference type="AlphaFoldDB" id="A0AAV4LTK7"/>
<sequence length="1038" mass="114475">MGRVVVVMGVAAADKLTEGRGDDVSNVLDNLKNEVTIKSVIEKLAEGLKAFIGYGSQGQGIALVIDPLQQLRKGVLLFLKMFLDRLKSDHKHTGIVDRGNALNELRGAVRKVDDEFYKAIQKIDEIQNDNKISGVVDALKNFSSLQSKNNVNDLADGFQQYLTRVLQAVSSKASSHVESLQTSLPSLIKAYGEQNGDITTQIQKVEGDYKKVNRNGRSTTIPDILTSAVHNGTKYLLEQLKKDGYKFSYQSTSNWNGSANDSKIGQIFLGCLPLYYYWLTYLYWKCREKGGEWEGNRINSGPLSAFLSGQGYAKEHLKNQAGKQIAKTAFNGFTEITAQFPTSVTTYFEFFQNLRDTGLEKWKQEPSQPPSATAQTYCLSGLYIVASTYFGHQQHLNAKDSRPPTSIREMLYWLAGLQFSPIYNELQKQVKKHIPDGGLRVADSSKPSTSGSSGPGSASVGDTLTRKDFNEYLTSSCVFAPALLGTIQGDSADTSDEPWLHNLFCNSMNLQYPSGSALFNALANYSYALQFQLYFVYSQCSGAYSYTCGWNECRYGSGVAAAGLTSHLCPKGCSRRGNRHSNGDHSGCKHDDCSSHGSPLQAFLTDKLKGFSRGHPSEPSSHLATCSGVLCHVPMGFTGKLRTDAGGGLNIAYALNPFCGSPSDPLRQLSEKLGCLTKRTPSTLGDLLGFIWHLNGQLFKSRPRMDELAKMLVESVKKHRTPNNVPNFILHILDEMGKNASSISGPYEPTGLSRSLEAMAPTIPFLYHLFMTKERNTLPGVLFDLTKHRHKREAGERGKYNVVHKSHSGSSPISGHRCSEPSGLWSIFQSLNVKPGNGNTDTYETCRNSQCGGYLSPLTHTYGATYSPNFASTYLSWVVYLVEVFNERLHGLLVEFNDINCKDCGPHCSCTKGQHGTTNCSCHSVVSCAGVLPVLYGHGFNFTNAYTLKGVTHGNDPMKRPCQNFDSALSNILKAGAPLHTLLTVIDDFLYMFRVYFFYNLSSFWIMYTSYTSSHTFDSPPPIASRPLAYSQQASQPY</sequence>
<evidence type="ECO:0000313" key="2">
    <source>
        <dbReference type="EMBL" id="GIX62997.1"/>
    </source>
</evidence>
<feature type="compositionally biased region" description="Low complexity" evidence="1">
    <location>
        <begin position="444"/>
        <end position="461"/>
    </location>
</feature>
<dbReference type="Pfam" id="PF12785">
    <property type="entry name" value="VESA1_N"/>
    <property type="match status" value="1"/>
</dbReference>
<proteinExistence type="predicted"/>
<evidence type="ECO:0000313" key="3">
    <source>
        <dbReference type="Proteomes" id="UP001497744"/>
    </source>
</evidence>
<keyword evidence="3" id="KW-1185">Reference proteome</keyword>
<feature type="region of interest" description="Disordered" evidence="1">
    <location>
        <begin position="437"/>
        <end position="462"/>
    </location>
</feature>
<dbReference type="RefSeq" id="XP_067715066.1">
    <property type="nucleotide sequence ID" value="XM_067858965.1"/>
</dbReference>
<accession>A0AAV4LTK7</accession>
<dbReference type="Proteomes" id="UP001497744">
    <property type="component" value="Unassembled WGS sequence"/>
</dbReference>
<evidence type="ECO:0000256" key="1">
    <source>
        <dbReference type="SAM" id="MobiDB-lite"/>
    </source>
</evidence>
<organism evidence="2 3">
    <name type="scientific">Babesia caballi</name>
    <dbReference type="NCBI Taxonomy" id="5871"/>
    <lineage>
        <taxon>Eukaryota</taxon>
        <taxon>Sar</taxon>
        <taxon>Alveolata</taxon>
        <taxon>Apicomplexa</taxon>
        <taxon>Aconoidasida</taxon>
        <taxon>Piroplasmida</taxon>
        <taxon>Babesiidae</taxon>
        <taxon>Babesia</taxon>
    </lineage>
</organism>
<dbReference type="EMBL" id="BPLF01000002">
    <property type="protein sequence ID" value="GIX62997.1"/>
    <property type="molecule type" value="Genomic_DNA"/>
</dbReference>
<protein>
    <submittedName>
        <fullName evidence="2">Uncharacterized protein</fullName>
    </submittedName>
</protein>
<comment type="caution">
    <text evidence="2">The sequence shown here is derived from an EMBL/GenBank/DDBJ whole genome shotgun (WGS) entry which is preliminary data.</text>
</comment>
<gene>
    <name evidence="2" type="ORF">BcabD6B2_24320</name>
</gene>
<name>A0AAV4LTK7_BABCB</name>
<reference evidence="2 3" key="1">
    <citation type="submission" date="2021-06" db="EMBL/GenBank/DDBJ databases">
        <title>Genome sequence of Babesia caballi.</title>
        <authorList>
            <person name="Yamagishi J."/>
            <person name="Kidaka T."/>
            <person name="Ochi A."/>
        </authorList>
    </citation>
    <scope>NUCLEOTIDE SEQUENCE [LARGE SCALE GENOMIC DNA]</scope>
    <source>
        <strain evidence="2">USDA-D6B2</strain>
    </source>
</reference>
<dbReference type="InterPro" id="IPR024751">
    <property type="entry name" value="VESA1"/>
</dbReference>
<dbReference type="GeneID" id="94194478"/>